<feature type="region of interest" description="Disordered" evidence="1">
    <location>
        <begin position="95"/>
        <end position="114"/>
    </location>
</feature>
<reference evidence="2" key="1">
    <citation type="journal article" date="2014" name="Int. J. Syst. Evol. Microbiol.">
        <title>Complete genome sequence of Corynebacterium casei LMG S-19264T (=DSM 44701T), isolated from a smear-ripened cheese.</title>
        <authorList>
            <consortium name="US DOE Joint Genome Institute (JGI-PGF)"/>
            <person name="Walter F."/>
            <person name="Albersmeier A."/>
            <person name="Kalinowski J."/>
            <person name="Ruckert C."/>
        </authorList>
    </citation>
    <scope>NUCLEOTIDE SEQUENCE</scope>
    <source>
        <strain evidence="2">JCM 4346</strain>
    </source>
</reference>
<comment type="caution">
    <text evidence="2">The sequence shown here is derived from an EMBL/GenBank/DDBJ whole genome shotgun (WGS) entry which is preliminary data.</text>
</comment>
<organism evidence="2 3">
    <name type="scientific">Streptomyces aurantiogriseus</name>
    <dbReference type="NCBI Taxonomy" id="66870"/>
    <lineage>
        <taxon>Bacteria</taxon>
        <taxon>Bacillati</taxon>
        <taxon>Actinomycetota</taxon>
        <taxon>Actinomycetes</taxon>
        <taxon>Kitasatosporales</taxon>
        <taxon>Streptomycetaceae</taxon>
        <taxon>Streptomyces</taxon>
    </lineage>
</organism>
<feature type="region of interest" description="Disordered" evidence="1">
    <location>
        <begin position="30"/>
        <end position="74"/>
    </location>
</feature>
<gene>
    <name evidence="2" type="ORF">GCM10010251_59570</name>
</gene>
<dbReference type="AlphaFoldDB" id="A0A918KVA5"/>
<protein>
    <submittedName>
        <fullName evidence="2">Uncharacterized protein</fullName>
    </submittedName>
</protein>
<sequence>MVGDGLLVGKAGHDQDFDLHAFTIARLRAARKPKGPRSPGRYGALPFIRNGKDAPAGGRGVRSHTGPMTCPTRFRGARHHRWGIAGISRPRAPATAVGWHAGTPHATQPRGHAW</sequence>
<dbReference type="EMBL" id="BMSX01000015">
    <property type="protein sequence ID" value="GGR35340.1"/>
    <property type="molecule type" value="Genomic_DNA"/>
</dbReference>
<proteinExistence type="predicted"/>
<name>A0A918KVA5_9ACTN</name>
<evidence type="ECO:0000256" key="1">
    <source>
        <dbReference type="SAM" id="MobiDB-lite"/>
    </source>
</evidence>
<reference evidence="2" key="2">
    <citation type="submission" date="2020-09" db="EMBL/GenBank/DDBJ databases">
        <authorList>
            <person name="Sun Q."/>
            <person name="Ohkuma M."/>
        </authorList>
    </citation>
    <scope>NUCLEOTIDE SEQUENCE</scope>
    <source>
        <strain evidence="2">JCM 4346</strain>
    </source>
</reference>
<dbReference type="Proteomes" id="UP000658320">
    <property type="component" value="Unassembled WGS sequence"/>
</dbReference>
<keyword evidence="3" id="KW-1185">Reference proteome</keyword>
<accession>A0A918KVA5</accession>
<evidence type="ECO:0000313" key="2">
    <source>
        <dbReference type="EMBL" id="GGR35340.1"/>
    </source>
</evidence>
<evidence type="ECO:0000313" key="3">
    <source>
        <dbReference type="Proteomes" id="UP000658320"/>
    </source>
</evidence>